<proteinExistence type="predicted"/>
<organism evidence="1">
    <name type="scientific">freshwater metagenome</name>
    <dbReference type="NCBI Taxonomy" id="449393"/>
    <lineage>
        <taxon>unclassified sequences</taxon>
        <taxon>metagenomes</taxon>
        <taxon>ecological metagenomes</taxon>
    </lineage>
</organism>
<protein>
    <submittedName>
        <fullName evidence="1">Unannotated protein</fullName>
    </submittedName>
</protein>
<evidence type="ECO:0000313" key="1">
    <source>
        <dbReference type="EMBL" id="CAB4617211.1"/>
    </source>
</evidence>
<name>A0A6J6HT34_9ZZZZ</name>
<dbReference type="AlphaFoldDB" id="A0A6J6HT34"/>
<gene>
    <name evidence="1" type="ORF">UFOPK1874_00789</name>
</gene>
<dbReference type="EMBL" id="CAEZUX010000084">
    <property type="protein sequence ID" value="CAB4617211.1"/>
    <property type="molecule type" value="Genomic_DNA"/>
</dbReference>
<accession>A0A6J6HT34</accession>
<sequence>MAVIDIAGFVSDLKSHAVDHGFHVHDERHFVETYSLRQLWEVDLHPEEACTGPIDLHVSLEIDPRTLLSFEDVVLAMDDPDDEPQGDFTFPLVFTWAFPPLTNPPDLLVLATEVAGLGGIELPLEISAIDSFQKVTDAPERSLSVIGRVPISLAMVYRGENEAVCPLLDKCREISLDLLERVPAWIGDSSF</sequence>
<reference evidence="1" key="1">
    <citation type="submission" date="2020-05" db="EMBL/GenBank/DDBJ databases">
        <authorList>
            <person name="Chiriac C."/>
            <person name="Salcher M."/>
            <person name="Ghai R."/>
            <person name="Kavagutti S V."/>
        </authorList>
    </citation>
    <scope>NUCLEOTIDE SEQUENCE</scope>
</reference>